<feature type="compositionally biased region" description="Polar residues" evidence="2">
    <location>
        <begin position="79"/>
        <end position="90"/>
    </location>
</feature>
<evidence type="ECO:0000313" key="4">
    <source>
        <dbReference type="Proteomes" id="UP001063166"/>
    </source>
</evidence>
<dbReference type="Pfam" id="PF00400">
    <property type="entry name" value="WD40"/>
    <property type="match status" value="1"/>
</dbReference>
<dbReference type="InterPro" id="IPR016024">
    <property type="entry name" value="ARM-type_fold"/>
</dbReference>
<evidence type="ECO:0000256" key="2">
    <source>
        <dbReference type="SAM" id="MobiDB-lite"/>
    </source>
</evidence>
<dbReference type="SUPFAM" id="SSF50978">
    <property type="entry name" value="WD40 repeat-like"/>
    <property type="match status" value="1"/>
</dbReference>
<dbReference type="GO" id="GO:0005737">
    <property type="term" value="C:cytoplasm"/>
    <property type="evidence" value="ECO:0007669"/>
    <property type="project" value="TreeGrafter"/>
</dbReference>
<accession>A0A9P3PR50</accession>
<feature type="region of interest" description="Disordered" evidence="2">
    <location>
        <begin position="79"/>
        <end position="120"/>
    </location>
</feature>
<evidence type="ECO:0000256" key="1">
    <source>
        <dbReference type="PROSITE-ProRule" id="PRU00221"/>
    </source>
</evidence>
<feature type="compositionally biased region" description="Low complexity" evidence="2">
    <location>
        <begin position="205"/>
        <end position="221"/>
    </location>
</feature>
<dbReference type="Gene3D" id="2.130.10.10">
    <property type="entry name" value="YVTN repeat-like/Quinoprotein amine dehydrogenase"/>
    <property type="match status" value="2"/>
</dbReference>
<dbReference type="SMART" id="SM00320">
    <property type="entry name" value="WD40"/>
    <property type="match status" value="3"/>
</dbReference>
<feature type="repeat" description="WD" evidence="1">
    <location>
        <begin position="1275"/>
        <end position="1309"/>
    </location>
</feature>
<keyword evidence="1" id="KW-0853">WD repeat</keyword>
<dbReference type="PANTHER" id="PTHR44099">
    <property type="entry name" value="RABCONNECTIN-3B, ISOFORM A"/>
    <property type="match status" value="1"/>
</dbReference>
<keyword evidence="4" id="KW-1185">Reference proteome</keyword>
<dbReference type="InterPro" id="IPR049916">
    <property type="entry name" value="WDR72-like"/>
</dbReference>
<feature type="compositionally biased region" description="Low complexity" evidence="2">
    <location>
        <begin position="109"/>
        <end position="120"/>
    </location>
</feature>
<dbReference type="InterPro" id="IPR001680">
    <property type="entry name" value="WD40_rpt"/>
</dbReference>
<dbReference type="InterPro" id="IPR015943">
    <property type="entry name" value="WD40/YVTN_repeat-like_dom_sf"/>
</dbReference>
<feature type="region of interest" description="Disordered" evidence="2">
    <location>
        <begin position="158"/>
        <end position="221"/>
    </location>
</feature>
<organism evidence="3 4">
    <name type="scientific">Lyophyllum shimeji</name>
    <name type="common">Hon-shimeji</name>
    <name type="synonym">Tricholoma shimeji</name>
    <dbReference type="NCBI Taxonomy" id="47721"/>
    <lineage>
        <taxon>Eukaryota</taxon>
        <taxon>Fungi</taxon>
        <taxon>Dikarya</taxon>
        <taxon>Basidiomycota</taxon>
        <taxon>Agaricomycotina</taxon>
        <taxon>Agaricomycetes</taxon>
        <taxon>Agaricomycetidae</taxon>
        <taxon>Agaricales</taxon>
        <taxon>Tricholomatineae</taxon>
        <taxon>Lyophyllaceae</taxon>
        <taxon>Lyophyllum</taxon>
    </lineage>
</organism>
<dbReference type="EMBL" id="BRPK01000007">
    <property type="protein sequence ID" value="GLB39841.1"/>
    <property type="molecule type" value="Genomic_DNA"/>
</dbReference>
<dbReference type="Proteomes" id="UP001063166">
    <property type="component" value="Unassembled WGS sequence"/>
</dbReference>
<dbReference type="PROSITE" id="PS50082">
    <property type="entry name" value="WD_REPEATS_2"/>
    <property type="match status" value="1"/>
</dbReference>
<feature type="compositionally biased region" description="Basic and acidic residues" evidence="2">
    <location>
        <begin position="158"/>
        <end position="170"/>
    </location>
</feature>
<reference evidence="3" key="1">
    <citation type="submission" date="2022-07" db="EMBL/GenBank/DDBJ databases">
        <title>The genome of Lyophyllum shimeji provides insight into the initial evolution of ectomycorrhizal fungal genome.</title>
        <authorList>
            <person name="Kobayashi Y."/>
            <person name="Shibata T."/>
            <person name="Hirakawa H."/>
            <person name="Shigenobu S."/>
            <person name="Nishiyama T."/>
            <person name="Yamada A."/>
            <person name="Hasebe M."/>
            <person name="Kawaguchi M."/>
        </authorList>
    </citation>
    <scope>NUCLEOTIDE SEQUENCE</scope>
    <source>
        <strain evidence="3">AT787</strain>
    </source>
</reference>
<name>A0A9P3PR50_LYOSH</name>
<dbReference type="OrthoDB" id="338622at2759"/>
<proteinExistence type="predicted"/>
<sequence length="1378" mass="150134">MTASFLLPLTFPAPELKDRNGPKSQLLETSCSQTLPICMTSWGTVSNSPLEGGEDDTQQAGVVVGAQDGTLYLLSQINRTPVDSQPSESQLPRPISLPRLWPDSRDPSRSSTPSATSPLPFVISPRARVVSGVTAEQVEAPKNYVDFDDEPDRLKDMLQGRQPRDSREKLALPQGPSRRTSIEGSPAPSLKSSSKRKEAPKSLLSTAHSAPSSTYSSSPRDSTTEFLYDLSLWCHIIPPRSGPGRGVSCLRLLEDTGVLIVLQETGDLSVFSLQDGSCLATVTASDIPIQPPTGIEDKDAVHALWLWCHLEVYHVGETTLMLASATIDPNSPSSAYIDPEDNGAFEKSRLAIFELVNNDHFSPPEISLVPSGQWCFDGACHSVGLHMESDNSLTFFAVTCDGHFVIRGFHLLPRVPPETATSLPEKDAAPITSIPIPNPFKALKAQSVERLPLNSNGPGRVALDAERDLGEVIAGGSPAGFQARSTAGRMRGLLWSQQELTVFEYQIGYIRVLYTVPAIGIREARWTSDSTYTVLFKDRAECYMLQVVDPDNDEVNPAVARDWSTIVKSELQQTVVLGQYDAADIGSASQILTTTRSPMGARVVTAYENAGASVQSRILWQGGPLKSDTQQAMISSLLPLALDVIVQGCADGRLRQSSLIQMIGDAEKSSQAEEASEPALNGFLTGLHHVQNPRTKERFVVGGADDGSIAFWTIDHFKLRARWTLFTTCLSSVIQIEATLSSPLRGCVLCISVDGTVAVIVVDGFQFLYLVPGSSAPLSRICVGGNNLLLVYADNRARLWDVQTLEFWRSMTVEKVDELLGQGGWTELSLGTRLNHPDTALTPIPGPVYSPDVATTLVLDLERFTTESIAVAKSISTNRDQTRAILLTLERLRSLLSVFLTPGLNPDIDAICTKTLGIRFSSVSTGFVSQAAVTLYRTRHPADPWRLSGDVSAARALSIAVILGALSLFEEFSEGANTVMIFYATSLASAVGPGYQPSSLVYLARRWFDGSNEVRRSARALCDYAIACLSDEEAVEIAEHWQHHLPSLQPTAERESIHAALALFLCGYLAAEKYSLLSTSALTDISKSIALYLHDEQSLHRVLAIDLCSRGFHIWQHYIDAMEILRALFALATTSRKDSINLQNIGSQARLAVLQIASSNTPLFMTTLALDILTPPTLEHRKAVMQIVAFLIRKRPLVLQPNIPKLMEAVVKSLDPNVTTHREAVLDSATEIIGYVVKTFPTVDFHMATQRLAVGSNEGAVVMYDLKTATRLYVLEGHKKPISACSFSPDGRRLLTLSLEESVVLVWKVGSSFASFFNPGAPPRQGHGGSQPYKTINFNLGDQANMAAQGTTEPARFDWVADRSVKVKIRELVLTFST</sequence>
<dbReference type="InterPro" id="IPR036322">
    <property type="entry name" value="WD40_repeat_dom_sf"/>
</dbReference>
<dbReference type="PANTHER" id="PTHR44099:SF4">
    <property type="entry name" value="RABCONNECTIN-3B, ISOFORM A"/>
    <property type="match status" value="1"/>
</dbReference>
<comment type="caution">
    <text evidence="3">The sequence shown here is derived from an EMBL/GenBank/DDBJ whole genome shotgun (WGS) entry which is preliminary data.</text>
</comment>
<dbReference type="SUPFAM" id="SSF48371">
    <property type="entry name" value="ARM repeat"/>
    <property type="match status" value="1"/>
</dbReference>
<evidence type="ECO:0000313" key="3">
    <source>
        <dbReference type="EMBL" id="GLB39841.1"/>
    </source>
</evidence>
<protein>
    <submittedName>
        <fullName evidence="3">WD40 repeats</fullName>
    </submittedName>
</protein>
<gene>
    <name evidence="3" type="ORF">LshimejAT787_0703510</name>
</gene>